<dbReference type="EMBL" id="UZAL01036770">
    <property type="protein sequence ID" value="VDP70473.1"/>
    <property type="molecule type" value="Genomic_DNA"/>
</dbReference>
<evidence type="ECO:0000313" key="3">
    <source>
        <dbReference type="Proteomes" id="UP000269396"/>
    </source>
</evidence>
<feature type="region of interest" description="Disordered" evidence="1">
    <location>
        <begin position="136"/>
        <end position="204"/>
    </location>
</feature>
<feature type="compositionally biased region" description="Basic residues" evidence="1">
    <location>
        <begin position="159"/>
        <end position="171"/>
    </location>
</feature>
<evidence type="ECO:0000313" key="2">
    <source>
        <dbReference type="EMBL" id="VDP70473.1"/>
    </source>
</evidence>
<organism evidence="2 3">
    <name type="scientific">Schistosoma mattheei</name>
    <dbReference type="NCBI Taxonomy" id="31246"/>
    <lineage>
        <taxon>Eukaryota</taxon>
        <taxon>Metazoa</taxon>
        <taxon>Spiralia</taxon>
        <taxon>Lophotrochozoa</taxon>
        <taxon>Platyhelminthes</taxon>
        <taxon>Trematoda</taxon>
        <taxon>Digenea</taxon>
        <taxon>Strigeidida</taxon>
        <taxon>Schistosomatoidea</taxon>
        <taxon>Schistosomatidae</taxon>
        <taxon>Schistosoma</taxon>
    </lineage>
</organism>
<dbReference type="AlphaFoldDB" id="A0A183PP44"/>
<keyword evidence="3" id="KW-1185">Reference proteome</keyword>
<dbReference type="Proteomes" id="UP000269396">
    <property type="component" value="Unassembled WGS sequence"/>
</dbReference>
<proteinExistence type="predicted"/>
<sequence length="204" mass="23157">MYEGGWFITLHYGMKENCLGLGIISLLRLSDWSPKADTTHWLQTIDARQINLNQISSQFSTSSERLLNLLSLGDDNFTGITIPEEIASTLYLVRRLKLDLDIPAGFEKMHTLQNVKSERNLKLPGLNRIDCMENCSKQSSSNSSELIKTSTSDEINKTRVMKVRTSKKRPTTKPMEKNSTKGRQLPSASKNANNELRGKRRRIN</sequence>
<gene>
    <name evidence="2" type="ORF">SMTD_LOCUS16132</name>
</gene>
<name>A0A183PP44_9TREM</name>
<protein>
    <submittedName>
        <fullName evidence="2">Uncharacterized protein</fullName>
    </submittedName>
</protein>
<reference evidence="2 3" key="1">
    <citation type="submission" date="2018-11" db="EMBL/GenBank/DDBJ databases">
        <authorList>
            <consortium name="Pathogen Informatics"/>
        </authorList>
    </citation>
    <scope>NUCLEOTIDE SEQUENCE [LARGE SCALE GENOMIC DNA]</scope>
    <source>
        <strain>Denwood</strain>
        <strain evidence="3">Zambia</strain>
    </source>
</reference>
<evidence type="ECO:0000256" key="1">
    <source>
        <dbReference type="SAM" id="MobiDB-lite"/>
    </source>
</evidence>
<accession>A0A183PP44</accession>